<dbReference type="GeneID" id="20671862"/>
<sequence length="1810" mass="202371">MPIRGRTLGCFGPRSAVRLAMFRFLVYPWTEPAILCLIVFNAVVLTLQASHTLTLDAGAGASAAPAAVRGYFHAWEDYALFVLFVLFTLEAFARICVTGLILDPEIPLSLLFTPAHPDPAAAAPAPTSGNGADAPLQRAHSQSQNPHSSHATPSGSRVVRARSDTAGSTTPIMEKAHAHAHTASQPFRVPPTSTGASASGGLALPFRFSVARAQAMTVRNVPYLRHSWSRLDCVALVGFWVAFALAQAGAERGPGGTHVGLFRALSVLRLARLLAITSGTTTIMRSLKIARPLLTSVLYFVLFAMALFSIIGVQSFSGSFRRSCYLLPTLGQDEIQLDQQCGGYVDSGTLAATGYVALDGTPQEAKGYICPLGQVCKEEQNPYENIESFDTIYFSALQVVIVASANGWSPMMYSMIDSEFFVSCFFFIVCIVVLNFWLINLFVAVITNTFSAIREETQKSAFGAAPLQPIVDARDETWAMVDGRYVKHNRVREMYEHIRWCWVALALASLVLQATREVGISPTHAAILDNGELVLTIAFDVEIAVRVAAHLPDWRAFFRKGTNWLDLVLALGSSVIQVPAVHNSPVYPWLTIFQLMRFYRVILEIPRMKPLLLSVFGNMYGLANMTLFLILVNFLAALVAVQILRGDLGADETMNFGQIFTAFLAMYQVFSSENWTQVLYSSATAEVPLGQSAITVLFISAWFFFANFIVLQMFIAVINENFNVAEESKRGQQANHYWAAQQPQKAKATWMRKFNPYRWFKASPKAIVVENLPSSLVLPMQKALVLDYGLPSQDRRPNAVYLLLCCFSGARARWLMVLNDRFGRRTGAGARINNEVAAVEDASDAFYERRAQKADFIRDHPSFDKTFWLFSQKNAFRRLCQRLVRPANGDRIFGRPPAPIPHTMFQFVLLLTVIGGIVTEAIATPIYRRNFYMQHGLLRGSWFDIAEAVFGLMLVVEFLIKVVADGFLFTPNAYIRSIWNVLDFFIMLGLLVNVTTGLIFIGGLSRFTRALKALRALRLITLIEKMRTTFESLIISGVTRILDAALLAILYMIPYAVWGLNIFAGHTNTCNDTSVGGTRDCVNEFTNSVVGDDGTAFLFPVPRVWANPSPSTTFSFDSFRSSLLILFEIVSLEGWTDVMGVATSITGFGMQPQTNASQVNAIFFLVYNLLGAVVILTLFVSIIIGNFSSKTGTAFLTQPQREWIDLQKLIKRQKPSKRPKVRPRWPVRAWCFDRAVRKHGWWSRMMTVLFAVHIIALMTQTFKPQRFADQLRSDFFMFITSVYVLDILVRLYGLGWSSFRANGWNIFDIIVASGSLITTVSVRVGASGYVLDQLQKLFLVSIAFKLIQRMNNLNKLFKTAVSSLPVILSLLSLWITFFLFFGILFVEIFSLTKWQSAETRNQNYTTLGTALVMLAFMTAGEGWNQYMHDYALVYPRCTNASASDPDSDCGSVGWAFTLFIAWNLLSMYIFVNMFTGVVVENFSYVFQMTGGTKAVTREEMRAFKKVWAEFANPRTGFLERHRFVPFFARLSGIFEVRIYPVEYSVPNILRTFTDAGDSDYSWPGRKAVVEGVDLDNLNKTLGAIDYGAIRRRRNLYSRLYHEASISHHQGKGISFTDMLLLLAHHKLIVDKDALILKDLVVRTETNKLVTDLVNLDRVRSYLKCITYRRRFLAERERSRQAKMEQDIPAIIVDDFPTTPPQSTRDITSYPASPFSDPESPGRSPGEATRDPFDLSFGGGSPRSSALHRARRTSDVSMLSTDLGLRYARDLSPSRDSSLIAEDDGQDVLAAVQNSSWGDLMLEAEEEEHRQ</sequence>
<keyword evidence="5" id="KW-0107">Calcium channel</keyword>
<evidence type="ECO:0000256" key="15">
    <source>
        <dbReference type="ARBA" id="ARBA00067459"/>
    </source>
</evidence>
<feature type="domain" description="Ion transport" evidence="18">
    <location>
        <begin position="903"/>
        <end position="1191"/>
    </location>
</feature>
<evidence type="ECO:0000256" key="17">
    <source>
        <dbReference type="SAM" id="Phobius"/>
    </source>
</evidence>
<keyword evidence="9 17" id="KW-1133">Transmembrane helix</keyword>
<feature type="transmembrane region" description="Helical" evidence="17">
    <location>
        <begin position="1274"/>
        <end position="1292"/>
    </location>
</feature>
<dbReference type="EMBL" id="KI925464">
    <property type="protein sequence ID" value="ETW76484.1"/>
    <property type="molecule type" value="Genomic_DNA"/>
</dbReference>
<dbReference type="Pfam" id="PF00520">
    <property type="entry name" value="Ion_trans"/>
    <property type="match status" value="4"/>
</dbReference>
<gene>
    <name evidence="19" type="ORF">HETIRDRAFT_37626</name>
</gene>
<feature type="transmembrane region" description="Helical" evidence="17">
    <location>
        <begin position="296"/>
        <end position="317"/>
    </location>
</feature>
<feature type="compositionally biased region" description="Polar residues" evidence="16">
    <location>
        <begin position="139"/>
        <end position="155"/>
    </location>
</feature>
<evidence type="ECO:0000256" key="13">
    <source>
        <dbReference type="ARBA" id="ARBA00023303"/>
    </source>
</evidence>
<dbReference type="InterPro" id="IPR027359">
    <property type="entry name" value="Volt_channel_dom_sf"/>
</dbReference>
<feature type="domain" description="Ion transport" evidence="18">
    <location>
        <begin position="221"/>
        <end position="458"/>
    </location>
</feature>
<feature type="transmembrane region" description="Helical" evidence="17">
    <location>
        <begin position="904"/>
        <end position="924"/>
    </location>
</feature>
<dbReference type="GO" id="GO:0008331">
    <property type="term" value="F:high voltage-gated calcium channel activity"/>
    <property type="evidence" value="ECO:0007669"/>
    <property type="project" value="TreeGrafter"/>
</dbReference>
<dbReference type="InterPro" id="IPR005821">
    <property type="entry name" value="Ion_trans_dom"/>
</dbReference>
<feature type="transmembrane region" description="Helical" evidence="17">
    <location>
        <begin position="1161"/>
        <end position="1184"/>
    </location>
</feature>
<evidence type="ECO:0000259" key="18">
    <source>
        <dbReference type="Pfam" id="PF00520"/>
    </source>
</evidence>
<evidence type="ECO:0000256" key="7">
    <source>
        <dbReference type="ARBA" id="ARBA00022837"/>
    </source>
</evidence>
<dbReference type="STRING" id="747525.W4JSQ0"/>
<feature type="transmembrane region" description="Helical" evidence="17">
    <location>
        <begin position="1304"/>
        <end position="1322"/>
    </location>
</feature>
<keyword evidence="2" id="KW-0813">Transport</keyword>
<reference evidence="19 20" key="1">
    <citation type="journal article" date="2012" name="New Phytol.">
        <title>Insight into trade-off between wood decay and parasitism from the genome of a fungal forest pathogen.</title>
        <authorList>
            <person name="Olson A."/>
            <person name="Aerts A."/>
            <person name="Asiegbu F."/>
            <person name="Belbahri L."/>
            <person name="Bouzid O."/>
            <person name="Broberg A."/>
            <person name="Canback B."/>
            <person name="Coutinho P.M."/>
            <person name="Cullen D."/>
            <person name="Dalman K."/>
            <person name="Deflorio G."/>
            <person name="van Diepen L.T."/>
            <person name="Dunand C."/>
            <person name="Duplessis S."/>
            <person name="Durling M."/>
            <person name="Gonthier P."/>
            <person name="Grimwood J."/>
            <person name="Fossdal C.G."/>
            <person name="Hansson D."/>
            <person name="Henrissat B."/>
            <person name="Hietala A."/>
            <person name="Himmelstrand K."/>
            <person name="Hoffmeister D."/>
            <person name="Hogberg N."/>
            <person name="James T.Y."/>
            <person name="Karlsson M."/>
            <person name="Kohler A."/>
            <person name="Kues U."/>
            <person name="Lee Y.H."/>
            <person name="Lin Y.C."/>
            <person name="Lind M."/>
            <person name="Lindquist E."/>
            <person name="Lombard V."/>
            <person name="Lucas S."/>
            <person name="Lunden K."/>
            <person name="Morin E."/>
            <person name="Murat C."/>
            <person name="Park J."/>
            <person name="Raffaello T."/>
            <person name="Rouze P."/>
            <person name="Salamov A."/>
            <person name="Schmutz J."/>
            <person name="Solheim H."/>
            <person name="Stahlberg J."/>
            <person name="Velez H."/>
            <person name="de Vries R.P."/>
            <person name="Wiebenga A."/>
            <person name="Woodward S."/>
            <person name="Yakovlev I."/>
            <person name="Garbelotto M."/>
            <person name="Martin F."/>
            <person name="Grigoriev I.V."/>
            <person name="Stenlid J."/>
        </authorList>
    </citation>
    <scope>NUCLEOTIDE SEQUENCE [LARGE SCALE GENOMIC DNA]</scope>
    <source>
        <strain evidence="19 20">TC 32-1</strain>
    </source>
</reference>
<dbReference type="KEGG" id="hir:HETIRDRAFT_37626"/>
<feature type="region of interest" description="Disordered" evidence="16">
    <location>
        <begin position="120"/>
        <end position="166"/>
    </location>
</feature>
<feature type="transmembrane region" description="Helical" evidence="17">
    <location>
        <begin position="1404"/>
        <end position="1423"/>
    </location>
</feature>
<evidence type="ECO:0000313" key="20">
    <source>
        <dbReference type="Proteomes" id="UP000030671"/>
    </source>
</evidence>
<dbReference type="PANTHER" id="PTHR45628:SF7">
    <property type="entry name" value="VOLTAGE-DEPENDENT CALCIUM CHANNEL TYPE A SUBUNIT ALPHA-1"/>
    <property type="match status" value="1"/>
</dbReference>
<dbReference type="FunFam" id="1.10.287.70:FF:000093">
    <property type="entry name" value="Calcium channel subunit Cch1"/>
    <property type="match status" value="1"/>
</dbReference>
<dbReference type="FunCoup" id="W4JSQ0">
    <property type="interactions" value="36"/>
</dbReference>
<evidence type="ECO:0000313" key="19">
    <source>
        <dbReference type="EMBL" id="ETW76484.1"/>
    </source>
</evidence>
<feature type="transmembrane region" description="Helical" evidence="17">
    <location>
        <begin position="420"/>
        <end position="446"/>
    </location>
</feature>
<keyword evidence="20" id="KW-1185">Reference proteome</keyword>
<evidence type="ECO:0000256" key="8">
    <source>
        <dbReference type="ARBA" id="ARBA00022882"/>
    </source>
</evidence>
<evidence type="ECO:0000256" key="6">
    <source>
        <dbReference type="ARBA" id="ARBA00022692"/>
    </source>
</evidence>
<keyword evidence="13" id="KW-0407">Ion channel</keyword>
<dbReference type="Gene3D" id="1.10.287.70">
    <property type="match status" value="4"/>
</dbReference>
<evidence type="ECO:0000256" key="1">
    <source>
        <dbReference type="ARBA" id="ARBA00004651"/>
    </source>
</evidence>
<keyword evidence="10" id="KW-0406">Ion transport</keyword>
<feature type="transmembrane region" description="Helical" evidence="17">
    <location>
        <begin position="1367"/>
        <end position="1392"/>
    </location>
</feature>
<dbReference type="RefSeq" id="XP_009551146.1">
    <property type="nucleotide sequence ID" value="XM_009552851.1"/>
</dbReference>
<dbReference type="Gene3D" id="1.20.120.350">
    <property type="entry name" value="Voltage-gated potassium channels. Chain C"/>
    <property type="match status" value="3"/>
</dbReference>
<evidence type="ECO:0000256" key="16">
    <source>
        <dbReference type="SAM" id="MobiDB-lite"/>
    </source>
</evidence>
<dbReference type="GO" id="GO:0098703">
    <property type="term" value="P:calcium ion import across plasma membrane"/>
    <property type="evidence" value="ECO:0007669"/>
    <property type="project" value="TreeGrafter"/>
</dbReference>
<keyword evidence="12" id="KW-0325">Glycoprotein</keyword>
<dbReference type="eggNOG" id="KOG2301">
    <property type="taxonomic scope" value="Eukaryota"/>
</dbReference>
<protein>
    <recommendedName>
        <fullName evidence="15">Calcium-channel protein CCH1</fullName>
    </recommendedName>
</protein>
<dbReference type="HOGENOM" id="CLU_000443_1_0_1"/>
<accession>W4JSQ0</accession>
<feature type="transmembrane region" description="Helical" evidence="17">
    <location>
        <begin position="1241"/>
        <end position="1262"/>
    </location>
</feature>
<dbReference type="InParanoid" id="W4JSQ0"/>
<evidence type="ECO:0000256" key="10">
    <source>
        <dbReference type="ARBA" id="ARBA00023065"/>
    </source>
</evidence>
<keyword evidence="8" id="KW-0851">Voltage-gated channel</keyword>
<keyword evidence="3" id="KW-1003">Cell membrane</keyword>
<feature type="compositionally biased region" description="Polar residues" evidence="16">
    <location>
        <begin position="1700"/>
        <end position="1710"/>
    </location>
</feature>
<evidence type="ECO:0000256" key="14">
    <source>
        <dbReference type="ARBA" id="ARBA00061395"/>
    </source>
</evidence>
<evidence type="ECO:0000256" key="12">
    <source>
        <dbReference type="ARBA" id="ARBA00023180"/>
    </source>
</evidence>
<dbReference type="GO" id="GO:0005891">
    <property type="term" value="C:voltage-gated calcium channel complex"/>
    <property type="evidence" value="ECO:0007669"/>
    <property type="project" value="TreeGrafter"/>
</dbReference>
<evidence type="ECO:0000256" key="11">
    <source>
        <dbReference type="ARBA" id="ARBA00023136"/>
    </source>
</evidence>
<name>W4JSQ0_HETIT</name>
<organism evidence="19 20">
    <name type="scientific">Heterobasidion irregulare (strain TC 32-1)</name>
    <dbReference type="NCBI Taxonomy" id="747525"/>
    <lineage>
        <taxon>Eukaryota</taxon>
        <taxon>Fungi</taxon>
        <taxon>Dikarya</taxon>
        <taxon>Basidiomycota</taxon>
        <taxon>Agaricomycotina</taxon>
        <taxon>Agaricomycetes</taxon>
        <taxon>Russulales</taxon>
        <taxon>Bondarzewiaceae</taxon>
        <taxon>Heterobasidion</taxon>
        <taxon>Heterobasidion annosum species complex</taxon>
    </lineage>
</organism>
<keyword evidence="11 17" id="KW-0472">Membrane</keyword>
<feature type="domain" description="Ion transport" evidence="18">
    <location>
        <begin position="1240"/>
        <end position="1485"/>
    </location>
</feature>
<feature type="transmembrane region" description="Helical" evidence="17">
    <location>
        <begin position="78"/>
        <end position="102"/>
    </location>
</feature>
<dbReference type="Proteomes" id="UP000030671">
    <property type="component" value="Unassembled WGS sequence"/>
</dbReference>
<feature type="transmembrane region" description="Helical" evidence="17">
    <location>
        <begin position="653"/>
        <end position="670"/>
    </location>
</feature>
<feature type="region of interest" description="Disordered" evidence="16">
    <location>
        <begin position="175"/>
        <end position="194"/>
    </location>
</feature>
<dbReference type="InterPro" id="IPR050599">
    <property type="entry name" value="VDCC_alpha-1_subunit"/>
</dbReference>
<feature type="transmembrane region" description="Helical" evidence="17">
    <location>
        <begin position="619"/>
        <end position="641"/>
    </location>
</feature>
<dbReference type="PANTHER" id="PTHR45628">
    <property type="entry name" value="VOLTAGE-DEPENDENT CALCIUM CHANNEL TYPE A SUBUNIT ALPHA-1"/>
    <property type="match status" value="1"/>
</dbReference>
<feature type="transmembrane region" description="Helical" evidence="17">
    <location>
        <begin position="1028"/>
        <end position="1053"/>
    </location>
</feature>
<evidence type="ECO:0000256" key="9">
    <source>
        <dbReference type="ARBA" id="ARBA00022989"/>
    </source>
</evidence>
<dbReference type="SUPFAM" id="SSF81324">
    <property type="entry name" value="Voltage-gated potassium channels"/>
    <property type="match status" value="4"/>
</dbReference>
<keyword evidence="7" id="KW-0106">Calcium</keyword>
<keyword evidence="6 17" id="KW-0812">Transmembrane</keyword>
<evidence type="ECO:0000256" key="4">
    <source>
        <dbReference type="ARBA" id="ARBA00022568"/>
    </source>
</evidence>
<feature type="transmembrane region" description="Helical" evidence="17">
    <location>
        <begin position="1454"/>
        <end position="1479"/>
    </location>
</feature>
<evidence type="ECO:0000256" key="3">
    <source>
        <dbReference type="ARBA" id="ARBA00022475"/>
    </source>
</evidence>
<proteinExistence type="inferred from homology"/>
<comment type="subcellular location">
    <subcellularLocation>
        <location evidence="1">Cell membrane</location>
        <topology evidence="1">Multi-pass membrane protein</topology>
    </subcellularLocation>
</comment>
<dbReference type="OrthoDB" id="416585at2759"/>
<feature type="transmembrane region" description="Helical" evidence="17">
    <location>
        <begin position="945"/>
        <end position="964"/>
    </location>
</feature>
<keyword evidence="4" id="KW-0109">Calcium transport</keyword>
<evidence type="ECO:0000256" key="2">
    <source>
        <dbReference type="ARBA" id="ARBA00022448"/>
    </source>
</evidence>
<evidence type="ECO:0000256" key="5">
    <source>
        <dbReference type="ARBA" id="ARBA00022673"/>
    </source>
</evidence>
<feature type="region of interest" description="Disordered" evidence="16">
    <location>
        <begin position="1691"/>
        <end position="1752"/>
    </location>
</feature>
<comment type="similarity">
    <text evidence="14">Belongs to the calcium channel alpha-1 subunit (TC 1.A.1.11) family.</text>
</comment>
<feature type="transmembrane region" description="Helical" evidence="17">
    <location>
        <begin position="984"/>
        <end position="1007"/>
    </location>
</feature>
<feature type="transmembrane region" description="Helical" evidence="17">
    <location>
        <begin position="24"/>
        <end position="47"/>
    </location>
</feature>
<feature type="domain" description="Ion transport" evidence="18">
    <location>
        <begin position="502"/>
        <end position="728"/>
    </location>
</feature>
<feature type="transmembrane region" description="Helical" evidence="17">
    <location>
        <begin position="690"/>
        <end position="711"/>
    </location>
</feature>